<dbReference type="RefSeq" id="WP_251911725.1">
    <property type="nucleotide sequence ID" value="NZ_JAMRXG010000004.1"/>
</dbReference>
<comment type="caution">
    <text evidence="1">The sequence shown here is derived from an EMBL/GenBank/DDBJ whole genome shotgun (WGS) entry which is preliminary data.</text>
</comment>
<gene>
    <name evidence="1" type="ORF">NDR86_12190</name>
</gene>
<dbReference type="EMBL" id="JAMRXG010000004">
    <property type="protein sequence ID" value="MCM6774233.1"/>
    <property type="molecule type" value="Genomic_DNA"/>
</dbReference>
<organism evidence="1 2">
    <name type="scientific">Nocardia pulmonis</name>
    <dbReference type="NCBI Taxonomy" id="2951408"/>
    <lineage>
        <taxon>Bacteria</taxon>
        <taxon>Bacillati</taxon>
        <taxon>Actinomycetota</taxon>
        <taxon>Actinomycetes</taxon>
        <taxon>Mycobacteriales</taxon>
        <taxon>Nocardiaceae</taxon>
        <taxon>Nocardia</taxon>
    </lineage>
</organism>
<name>A0A9X2IWE8_9NOCA</name>
<evidence type="ECO:0000313" key="2">
    <source>
        <dbReference type="Proteomes" id="UP001139157"/>
    </source>
</evidence>
<accession>A0A9X2IWE8</accession>
<sequence>MKHCDGADGPLTEAEARRILVAEHAFSCPRWLAAVAYLSAGLDDD</sequence>
<proteinExistence type="predicted"/>
<protein>
    <submittedName>
        <fullName evidence="1">Uncharacterized protein</fullName>
    </submittedName>
</protein>
<evidence type="ECO:0000313" key="1">
    <source>
        <dbReference type="EMBL" id="MCM6774233.1"/>
    </source>
</evidence>
<dbReference type="Proteomes" id="UP001139157">
    <property type="component" value="Unassembled WGS sequence"/>
</dbReference>
<reference evidence="1" key="1">
    <citation type="submission" date="2022-06" db="EMBL/GenBank/DDBJ databases">
        <title>Novel species in genus nocardia.</title>
        <authorList>
            <person name="Li F."/>
        </authorList>
    </citation>
    <scope>NUCLEOTIDE SEQUENCE</scope>
    <source>
        <strain evidence="1">CDC141</strain>
    </source>
</reference>
<dbReference type="AlphaFoldDB" id="A0A9X2IWE8"/>
<keyword evidence="2" id="KW-1185">Reference proteome</keyword>